<dbReference type="NCBIfam" id="TIGR01965">
    <property type="entry name" value="VCBS_repeat"/>
    <property type="match status" value="1"/>
</dbReference>
<protein>
    <submittedName>
        <fullName evidence="2">Cadherin-like domain-containing protein</fullName>
    </submittedName>
</protein>
<dbReference type="EMBL" id="JAMYQB010000066">
    <property type="protein sequence ID" value="MER9408376.1"/>
    <property type="molecule type" value="Genomic_DNA"/>
</dbReference>
<dbReference type="RefSeq" id="WP_352562281.1">
    <property type="nucleotide sequence ID" value="NZ_JAMYQB010000066.1"/>
</dbReference>
<keyword evidence="3" id="KW-1185">Reference proteome</keyword>
<accession>A0ABV1Z8K1</accession>
<evidence type="ECO:0000256" key="1">
    <source>
        <dbReference type="SAM" id="MobiDB-lite"/>
    </source>
</evidence>
<organism evidence="2 3">
    <name type="scientific">Mesorhizobium caraganae</name>
    <dbReference type="NCBI Taxonomy" id="483206"/>
    <lineage>
        <taxon>Bacteria</taxon>
        <taxon>Pseudomonadati</taxon>
        <taxon>Pseudomonadota</taxon>
        <taxon>Alphaproteobacteria</taxon>
        <taxon>Hyphomicrobiales</taxon>
        <taxon>Phyllobacteriaceae</taxon>
        <taxon>Mesorhizobium</taxon>
    </lineage>
</organism>
<feature type="non-terminal residue" evidence="2">
    <location>
        <position position="195"/>
    </location>
</feature>
<name>A0ABV1Z8K1_9HYPH</name>
<dbReference type="InterPro" id="IPR010221">
    <property type="entry name" value="VCBS_dom"/>
</dbReference>
<dbReference type="Pfam" id="PF17963">
    <property type="entry name" value="Big_9"/>
    <property type="match status" value="1"/>
</dbReference>
<feature type="non-terminal residue" evidence="2">
    <location>
        <position position="1"/>
    </location>
</feature>
<reference evidence="2 3" key="1">
    <citation type="journal article" date="2024" name="Proc. Natl. Acad. Sci. U.S.A.">
        <title>The evolutionary genomics of adaptation to stress in wild rhizobium bacteria.</title>
        <authorList>
            <person name="Kehlet-Delgado H."/>
            <person name="Montoya A.P."/>
            <person name="Jensen K.T."/>
            <person name="Wendlandt C.E."/>
            <person name="Dexheimer C."/>
            <person name="Roberts M."/>
            <person name="Torres Martinez L."/>
            <person name="Friesen M.L."/>
            <person name="Griffitts J.S."/>
            <person name="Porter S.S."/>
        </authorList>
    </citation>
    <scope>NUCLEOTIDE SEQUENCE [LARGE SCALE GENOMIC DNA]</scope>
    <source>
        <strain evidence="2 3">M0641</strain>
    </source>
</reference>
<feature type="compositionally biased region" description="Polar residues" evidence="1">
    <location>
        <begin position="155"/>
        <end position="170"/>
    </location>
</feature>
<sequence length="195" mass="19113">ADIDSIGPGLFGPATGNVLTGGTDALDGNTTDGVADTKGADGATVVGVAAGNTNADVDNAATLGVQIQGLYGKLTLAADGTYTYIRDAGSAGGHDDVFTYTIKDGDGDTSHTTLTIAIGNSPPVITNLTPAANGGDVTVNEDDLLASRGVGESAGSDTSKESTTQGGTFTISSPDGIASLTIDGHAFITNGVFTA</sequence>
<dbReference type="Proteomes" id="UP001433071">
    <property type="component" value="Unassembled WGS sequence"/>
</dbReference>
<proteinExistence type="predicted"/>
<evidence type="ECO:0000313" key="2">
    <source>
        <dbReference type="EMBL" id="MER9408376.1"/>
    </source>
</evidence>
<gene>
    <name evidence="2" type="ORF">NKI36_30840</name>
</gene>
<comment type="caution">
    <text evidence="2">The sequence shown here is derived from an EMBL/GenBank/DDBJ whole genome shotgun (WGS) entry which is preliminary data.</text>
</comment>
<feature type="region of interest" description="Disordered" evidence="1">
    <location>
        <begin position="149"/>
        <end position="170"/>
    </location>
</feature>
<evidence type="ECO:0000313" key="3">
    <source>
        <dbReference type="Proteomes" id="UP001433071"/>
    </source>
</evidence>